<keyword evidence="2" id="KW-0813">Transport</keyword>
<evidence type="ECO:0000256" key="3">
    <source>
        <dbReference type="ARBA" id="ARBA00022692"/>
    </source>
</evidence>
<feature type="transmembrane region" description="Helical" evidence="6">
    <location>
        <begin position="242"/>
        <end position="262"/>
    </location>
</feature>
<keyword evidence="3 6" id="KW-0812">Transmembrane</keyword>
<evidence type="ECO:0000313" key="7">
    <source>
        <dbReference type="EMBL" id="KAK0384688.1"/>
    </source>
</evidence>
<reference evidence="7" key="1">
    <citation type="submission" date="2022-10" db="EMBL/GenBank/DDBJ databases">
        <title>Determination and structural analysis of whole genome sequence of Sarocladium strictum F4-1.</title>
        <authorList>
            <person name="Hu L."/>
            <person name="Jiang Y."/>
        </authorList>
    </citation>
    <scope>NUCLEOTIDE SEQUENCE</scope>
    <source>
        <strain evidence="7">F4-1</strain>
    </source>
</reference>
<evidence type="ECO:0000313" key="8">
    <source>
        <dbReference type="Proteomes" id="UP001175261"/>
    </source>
</evidence>
<dbReference type="Proteomes" id="UP001175261">
    <property type="component" value="Unassembled WGS sequence"/>
</dbReference>
<gene>
    <name evidence="7" type="ORF">NLU13_7166</name>
</gene>
<dbReference type="InterPro" id="IPR002293">
    <property type="entry name" value="AA/rel_permease1"/>
</dbReference>
<sequence length="522" mass="56647">MPDKTKTMTTQSKLRDNESVIAEPSAPTNSTFAMNPHGSGLQKNFSLLSLLGIALVVSNTWAAVGGSILVAIFNGGPPGVLYEFLVVAVFYCFVAASLAELASAIPSSAGVYHWATITPGKGYGRLNGFFAGWWNYLAWVFASASMAFVWSNTTLQIYRVTHPSFMPQPWHVFLIYVISTWTACLLVCFFNSAMPHLNTVGMFLGLFGFLATVISLAVLPGRDTGSGYASHDFVWKDWKADLGYPAGFVFVAGMLNGAYGVGVPDVVSHLAEEIPNPKRNVPLAMALQMAIAVVTGFIYLVVLMYAITDYDTLFESTFPLAEIYLQGTGSTGGCIGLLLVLLLTIGLGMIGLYVTAGRTLWTLSRDHATPFHSRLSKIHEQFHMPLWSTLFTAVLVTVLGCIYVGSTTAFNAFVGTYVLMSSSSYLAAILPHLLTSRRNIVFGPFQMSTAVGFFVNTVACGYMAIWFVIYCFPFSLPVTAANMNYSSLIWGGLTLILGIWWVVVGSKCYRGPDAEVLALLSR</sequence>
<dbReference type="Gene3D" id="1.20.1740.10">
    <property type="entry name" value="Amino acid/polyamine transporter I"/>
    <property type="match status" value="1"/>
</dbReference>
<feature type="transmembrane region" description="Helical" evidence="6">
    <location>
        <begin position="384"/>
        <end position="406"/>
    </location>
</feature>
<comment type="caution">
    <text evidence="7">The sequence shown here is derived from an EMBL/GenBank/DDBJ whole genome shotgun (WGS) entry which is preliminary data.</text>
</comment>
<keyword evidence="5 6" id="KW-0472">Membrane</keyword>
<feature type="transmembrane region" description="Helical" evidence="6">
    <location>
        <begin position="487"/>
        <end position="504"/>
    </location>
</feature>
<evidence type="ECO:0000256" key="4">
    <source>
        <dbReference type="ARBA" id="ARBA00022989"/>
    </source>
</evidence>
<protein>
    <recommendedName>
        <fullName evidence="9">Choline transport protein</fullName>
    </recommendedName>
</protein>
<evidence type="ECO:0000256" key="2">
    <source>
        <dbReference type="ARBA" id="ARBA00022448"/>
    </source>
</evidence>
<feature type="transmembrane region" description="Helical" evidence="6">
    <location>
        <begin position="126"/>
        <end position="150"/>
    </location>
</feature>
<feature type="transmembrane region" description="Helical" evidence="6">
    <location>
        <begin position="412"/>
        <end position="430"/>
    </location>
</feature>
<dbReference type="PIRSF" id="PIRSF006060">
    <property type="entry name" value="AA_transporter"/>
    <property type="match status" value="1"/>
</dbReference>
<proteinExistence type="predicted"/>
<organism evidence="7 8">
    <name type="scientific">Sarocladium strictum</name>
    <name type="common">Black bundle disease fungus</name>
    <name type="synonym">Acremonium strictum</name>
    <dbReference type="NCBI Taxonomy" id="5046"/>
    <lineage>
        <taxon>Eukaryota</taxon>
        <taxon>Fungi</taxon>
        <taxon>Dikarya</taxon>
        <taxon>Ascomycota</taxon>
        <taxon>Pezizomycotina</taxon>
        <taxon>Sordariomycetes</taxon>
        <taxon>Hypocreomycetidae</taxon>
        <taxon>Hypocreales</taxon>
        <taxon>Sarocladiaceae</taxon>
        <taxon>Sarocladium</taxon>
    </lineage>
</organism>
<evidence type="ECO:0000256" key="1">
    <source>
        <dbReference type="ARBA" id="ARBA00004141"/>
    </source>
</evidence>
<feature type="transmembrane region" description="Helical" evidence="6">
    <location>
        <begin position="47"/>
        <end position="72"/>
    </location>
</feature>
<dbReference type="Pfam" id="PF13520">
    <property type="entry name" value="AA_permease_2"/>
    <property type="match status" value="1"/>
</dbReference>
<evidence type="ECO:0000256" key="6">
    <source>
        <dbReference type="SAM" id="Phobius"/>
    </source>
</evidence>
<dbReference type="AlphaFoldDB" id="A0AA39GDI4"/>
<dbReference type="GO" id="GO:0016020">
    <property type="term" value="C:membrane"/>
    <property type="evidence" value="ECO:0007669"/>
    <property type="project" value="UniProtKB-SubCell"/>
</dbReference>
<dbReference type="EMBL" id="JAPDFR010000007">
    <property type="protein sequence ID" value="KAK0384688.1"/>
    <property type="molecule type" value="Genomic_DNA"/>
</dbReference>
<evidence type="ECO:0008006" key="9">
    <source>
        <dbReference type="Google" id="ProtNLM"/>
    </source>
</evidence>
<evidence type="ECO:0000256" key="5">
    <source>
        <dbReference type="ARBA" id="ARBA00023136"/>
    </source>
</evidence>
<keyword evidence="8" id="KW-1185">Reference proteome</keyword>
<feature type="transmembrane region" description="Helical" evidence="6">
    <location>
        <begin position="84"/>
        <end position="105"/>
    </location>
</feature>
<feature type="transmembrane region" description="Helical" evidence="6">
    <location>
        <begin position="170"/>
        <end position="190"/>
    </location>
</feature>
<name>A0AA39GDI4_SARSR</name>
<feature type="transmembrane region" description="Helical" evidence="6">
    <location>
        <begin position="283"/>
        <end position="307"/>
    </location>
</feature>
<feature type="transmembrane region" description="Helical" evidence="6">
    <location>
        <begin position="202"/>
        <end position="222"/>
    </location>
</feature>
<dbReference type="GO" id="GO:0022857">
    <property type="term" value="F:transmembrane transporter activity"/>
    <property type="evidence" value="ECO:0007669"/>
    <property type="project" value="InterPro"/>
</dbReference>
<feature type="transmembrane region" description="Helical" evidence="6">
    <location>
        <begin position="451"/>
        <end position="475"/>
    </location>
</feature>
<feature type="transmembrane region" description="Helical" evidence="6">
    <location>
        <begin position="327"/>
        <end position="355"/>
    </location>
</feature>
<dbReference type="PANTHER" id="PTHR45649">
    <property type="entry name" value="AMINO-ACID PERMEASE BAT1"/>
    <property type="match status" value="1"/>
</dbReference>
<comment type="subcellular location">
    <subcellularLocation>
        <location evidence="1">Membrane</location>
        <topology evidence="1">Multi-pass membrane protein</topology>
    </subcellularLocation>
</comment>
<accession>A0AA39GDI4</accession>
<keyword evidence="4 6" id="KW-1133">Transmembrane helix</keyword>
<dbReference type="PANTHER" id="PTHR45649:SF27">
    <property type="entry name" value="CHOLINE TRANSPORTER (EUROFUNG)"/>
    <property type="match status" value="1"/>
</dbReference>